<organism evidence="2 3">
    <name type="scientific">Ladona fulva</name>
    <name type="common">Scarce chaser dragonfly</name>
    <name type="synonym">Libellula fulva</name>
    <dbReference type="NCBI Taxonomy" id="123851"/>
    <lineage>
        <taxon>Eukaryota</taxon>
        <taxon>Metazoa</taxon>
        <taxon>Ecdysozoa</taxon>
        <taxon>Arthropoda</taxon>
        <taxon>Hexapoda</taxon>
        <taxon>Insecta</taxon>
        <taxon>Pterygota</taxon>
        <taxon>Palaeoptera</taxon>
        <taxon>Odonata</taxon>
        <taxon>Epiprocta</taxon>
        <taxon>Anisoptera</taxon>
        <taxon>Libelluloidea</taxon>
        <taxon>Libellulidae</taxon>
        <taxon>Ladona</taxon>
    </lineage>
</organism>
<dbReference type="PANTHER" id="PTHR47331">
    <property type="entry name" value="PHD-TYPE DOMAIN-CONTAINING PROTEIN"/>
    <property type="match status" value="1"/>
</dbReference>
<keyword evidence="3" id="KW-1185">Reference proteome</keyword>
<dbReference type="EMBL" id="KZ308517">
    <property type="protein sequence ID" value="KAG8230884.1"/>
    <property type="molecule type" value="Genomic_DNA"/>
</dbReference>
<dbReference type="InterPro" id="IPR040676">
    <property type="entry name" value="DUF5641"/>
</dbReference>
<dbReference type="Pfam" id="PF18701">
    <property type="entry name" value="DUF5641"/>
    <property type="match status" value="1"/>
</dbReference>
<gene>
    <name evidence="2" type="ORF">J437_LFUL015621</name>
</gene>
<dbReference type="InterPro" id="IPR012337">
    <property type="entry name" value="RNaseH-like_sf"/>
</dbReference>
<evidence type="ECO:0000313" key="2">
    <source>
        <dbReference type="EMBL" id="KAG8230884.1"/>
    </source>
</evidence>
<dbReference type="AlphaFoldDB" id="A0A8K0P4S1"/>
<proteinExistence type="predicted"/>
<evidence type="ECO:0000313" key="3">
    <source>
        <dbReference type="Proteomes" id="UP000792457"/>
    </source>
</evidence>
<reference evidence="2" key="2">
    <citation type="submission" date="2017-10" db="EMBL/GenBank/DDBJ databases">
        <title>Ladona fulva Genome sequencing and assembly.</title>
        <authorList>
            <person name="Murali S."/>
            <person name="Richards S."/>
            <person name="Bandaranaike D."/>
            <person name="Bellair M."/>
            <person name="Blankenburg K."/>
            <person name="Chao H."/>
            <person name="Dinh H."/>
            <person name="Doddapaneni H."/>
            <person name="Dugan-Rocha S."/>
            <person name="Elkadiri S."/>
            <person name="Gnanaolivu R."/>
            <person name="Hernandez B."/>
            <person name="Skinner E."/>
            <person name="Javaid M."/>
            <person name="Lee S."/>
            <person name="Li M."/>
            <person name="Ming W."/>
            <person name="Munidasa M."/>
            <person name="Muniz J."/>
            <person name="Nguyen L."/>
            <person name="Hughes D."/>
            <person name="Osuji N."/>
            <person name="Pu L.-L."/>
            <person name="Puazo M."/>
            <person name="Qu C."/>
            <person name="Quiroz J."/>
            <person name="Raj R."/>
            <person name="Weissenberger G."/>
            <person name="Xin Y."/>
            <person name="Zou X."/>
            <person name="Han Y."/>
            <person name="Worley K."/>
            <person name="Muzny D."/>
            <person name="Gibbs R."/>
        </authorList>
    </citation>
    <scope>NUCLEOTIDE SEQUENCE</scope>
    <source>
        <strain evidence="2">Sampled in the wild</strain>
    </source>
</reference>
<dbReference type="InterPro" id="IPR036397">
    <property type="entry name" value="RNaseH_sf"/>
</dbReference>
<comment type="caution">
    <text evidence="2">The sequence shown here is derived from an EMBL/GenBank/DDBJ whole genome shotgun (WGS) entry which is preliminary data.</text>
</comment>
<dbReference type="SUPFAM" id="SSF53098">
    <property type="entry name" value="Ribonuclease H-like"/>
    <property type="match status" value="1"/>
</dbReference>
<dbReference type="GO" id="GO:0003676">
    <property type="term" value="F:nucleic acid binding"/>
    <property type="evidence" value="ECO:0007669"/>
    <property type="project" value="InterPro"/>
</dbReference>
<evidence type="ECO:0000259" key="1">
    <source>
        <dbReference type="Pfam" id="PF18701"/>
    </source>
</evidence>
<dbReference type="Gene3D" id="3.30.420.10">
    <property type="entry name" value="Ribonuclease H-like superfamily/Ribonuclease H"/>
    <property type="match status" value="1"/>
</dbReference>
<dbReference type="Proteomes" id="UP000792457">
    <property type="component" value="Unassembled WGS sequence"/>
</dbReference>
<protein>
    <recommendedName>
        <fullName evidence="1">DUF5641 domain-containing protein</fullName>
    </recommendedName>
</protein>
<feature type="domain" description="DUF5641" evidence="1">
    <location>
        <begin position="99"/>
        <end position="147"/>
    </location>
</feature>
<dbReference type="OrthoDB" id="8046937at2759"/>
<reference evidence="2" key="1">
    <citation type="submission" date="2013-04" db="EMBL/GenBank/DDBJ databases">
        <authorList>
            <person name="Qu J."/>
            <person name="Murali S.C."/>
            <person name="Bandaranaike D."/>
            <person name="Bellair M."/>
            <person name="Blankenburg K."/>
            <person name="Chao H."/>
            <person name="Dinh H."/>
            <person name="Doddapaneni H."/>
            <person name="Downs B."/>
            <person name="Dugan-Rocha S."/>
            <person name="Elkadiri S."/>
            <person name="Gnanaolivu R.D."/>
            <person name="Hernandez B."/>
            <person name="Javaid M."/>
            <person name="Jayaseelan J.C."/>
            <person name="Lee S."/>
            <person name="Li M."/>
            <person name="Ming W."/>
            <person name="Munidasa M."/>
            <person name="Muniz J."/>
            <person name="Nguyen L."/>
            <person name="Ongeri F."/>
            <person name="Osuji N."/>
            <person name="Pu L.-L."/>
            <person name="Puazo M."/>
            <person name="Qu C."/>
            <person name="Quiroz J."/>
            <person name="Raj R."/>
            <person name="Weissenberger G."/>
            <person name="Xin Y."/>
            <person name="Zou X."/>
            <person name="Han Y."/>
            <person name="Richards S."/>
            <person name="Worley K."/>
            <person name="Muzny D."/>
            <person name="Gibbs R."/>
        </authorList>
    </citation>
    <scope>NUCLEOTIDE SEQUENCE</scope>
    <source>
        <strain evidence="2">Sampled in the wild</strain>
    </source>
</reference>
<sequence>MNCDANAFIATFKRFTSCRGHFAALHSDQGRNFVGTDMKLKRFFEKQNIRCLYSHPLIPLTDDIADLQLLRPAYFKIDSSSFVLPEPRITEDWLPLLKCWLLVTQMLQYYCDHWVAEYLQNLQRRLKWATPSLAIGDIVLIKKENTTQEMASCSSDSAPQGNGWLD</sequence>
<accession>A0A8K0P4S1</accession>
<name>A0A8K0P4S1_LADFU</name>